<feature type="compositionally biased region" description="Polar residues" evidence="3">
    <location>
        <begin position="351"/>
        <end position="370"/>
    </location>
</feature>
<accession>A0A0A1V722</accession>
<dbReference type="SMART" id="SM00369">
    <property type="entry name" value="LRR_TYP"/>
    <property type="match status" value="10"/>
</dbReference>
<feature type="compositionally biased region" description="Polar residues" evidence="3">
    <location>
        <begin position="889"/>
        <end position="902"/>
    </location>
</feature>
<dbReference type="GO" id="GO:0005737">
    <property type="term" value="C:cytoplasm"/>
    <property type="evidence" value="ECO:0007669"/>
    <property type="project" value="TreeGrafter"/>
</dbReference>
<feature type="region of interest" description="Disordered" evidence="3">
    <location>
        <begin position="342"/>
        <end position="409"/>
    </location>
</feature>
<dbReference type="OrthoDB" id="676979at2759"/>
<dbReference type="PROSITE" id="PS51450">
    <property type="entry name" value="LRR"/>
    <property type="match status" value="1"/>
</dbReference>
<dbReference type="PANTHER" id="PTHR48051">
    <property type="match status" value="1"/>
</dbReference>
<dbReference type="HOGENOM" id="CLU_007408_0_0_1"/>
<evidence type="ECO:0000313" key="4">
    <source>
        <dbReference type="EMBL" id="EXV06022.1"/>
    </source>
</evidence>
<feature type="compositionally biased region" description="Low complexity" evidence="3">
    <location>
        <begin position="108"/>
        <end position="129"/>
    </location>
</feature>
<proteinExistence type="predicted"/>
<dbReference type="SUPFAM" id="SSF52058">
    <property type="entry name" value="L domain-like"/>
    <property type="match status" value="2"/>
</dbReference>
<dbReference type="eggNOG" id="KOG0472">
    <property type="taxonomic scope" value="Eukaryota"/>
</dbReference>
<dbReference type="Proteomes" id="UP000030151">
    <property type="component" value="Unassembled WGS sequence"/>
</dbReference>
<keyword evidence="2" id="KW-0677">Repeat</keyword>
<feature type="compositionally biased region" description="Polar residues" evidence="3">
    <location>
        <begin position="437"/>
        <end position="455"/>
    </location>
</feature>
<name>A0A0A1V722_9HYPO</name>
<comment type="caution">
    <text evidence="4">The sequence shown here is derived from an EMBL/GenBank/DDBJ whole genome shotgun (WGS) entry which is preliminary data.</text>
</comment>
<feature type="compositionally biased region" description="Polar residues" evidence="3">
    <location>
        <begin position="256"/>
        <end position="272"/>
    </location>
</feature>
<feature type="compositionally biased region" description="Basic and acidic residues" evidence="3">
    <location>
        <begin position="458"/>
        <end position="472"/>
    </location>
</feature>
<feature type="compositionally biased region" description="Low complexity" evidence="3">
    <location>
        <begin position="12"/>
        <end position="25"/>
    </location>
</feature>
<dbReference type="InterPro" id="IPR001611">
    <property type="entry name" value="Leu-rich_rpt"/>
</dbReference>
<feature type="region of interest" description="Disordered" evidence="3">
    <location>
        <begin position="432"/>
        <end position="472"/>
    </location>
</feature>
<dbReference type="InterPro" id="IPR003591">
    <property type="entry name" value="Leu-rich_rpt_typical-subtyp"/>
</dbReference>
<feature type="region of interest" description="Disordered" evidence="3">
    <location>
        <begin position="1"/>
        <end position="174"/>
    </location>
</feature>
<dbReference type="PANTHER" id="PTHR48051:SF27">
    <property type="entry name" value="LEUCINE-RICH REPEAT-CONTAINING PROTEIN 40"/>
    <property type="match status" value="1"/>
</dbReference>
<evidence type="ECO:0000256" key="3">
    <source>
        <dbReference type="SAM" id="MobiDB-lite"/>
    </source>
</evidence>
<dbReference type="Gene3D" id="3.80.10.10">
    <property type="entry name" value="Ribonuclease Inhibitor"/>
    <property type="match status" value="2"/>
</dbReference>
<organism evidence="4 5">
    <name type="scientific">Metarhizium robertsii</name>
    <dbReference type="NCBI Taxonomy" id="568076"/>
    <lineage>
        <taxon>Eukaryota</taxon>
        <taxon>Fungi</taxon>
        <taxon>Dikarya</taxon>
        <taxon>Ascomycota</taxon>
        <taxon>Pezizomycotina</taxon>
        <taxon>Sordariomycetes</taxon>
        <taxon>Hypocreomycetidae</taxon>
        <taxon>Hypocreales</taxon>
        <taxon>Clavicipitaceae</taxon>
        <taxon>Metarhizium</taxon>
    </lineage>
</organism>
<sequence length="1142" mass="122858">MDGPRDRPSGIPRPSRLPVPRSSVPKTAPLASTSTSTTTPVRPKASRDSLGGGELNPPKLRPVASRDQLRNSVGVVGNRGSPLRSVSSRDQIRSSTLQPIKTKPQLNQTQRKPSSPSSQQRASSTTPQPLAIDVSSNAANEDDWDHSPPQNPHASSPSTLSGNAAELGGEAIFQGDSLDCDQTAVHTFQTPSTRRSKPGPSLAERTMETLAQIPPSPALSKTSSLFFDQGRPRSRADGGNSRPGSSYNSDGFGRASSRQGSRPGSSAGQDDSSALFRASVNPFKTTLSAISGTPRKTSAISVANTPQTRAASNRALLVSTTKLENTGISYIQDAVRSTSPEKKMFEKGSIRSGSKSVASRSTKPRASTTGLFKKPSLPSMPKAAGAPSESWDGAILPSSSVSGPTDFAPLTNRKSSAALREQIAKAKAAKRAAVRQASENHGSNGVHTTSSTATNGFDLEHDDPFNLRKGEKPSVKVLQQRVTSARTTGRLNIAALGLKEIPEEVMKMYDLESIGSYGGTWAESVDLTRLVAADNDIERLDDNIFPDTSPEAFDEQEEGQGSIFGGLETLDMHGNLLANVPVGFRRLANLTSLNLSSNKLENSSLDIISQIGSLRDLKLSKNQLSGPLNSALMKLGSLEMLDVHGNSISALPPDIENMQRLRILNMNENRLESLPFDSLSKLPLTELSVRKNKLSGVLIQQPVESLPCLQTLDASANQLTHLIPVDTVISLPVIHAISLSVNRLQCLPDMSTWTNLLTLAVDENHIANIPDSFIGLQKLRHADFASNDVRIVPPEIARMQSLSMIRLTGNPLRDRKLISAATDELKEILAGRLEPPPPYQEPGHPTTITGLMGSLSEIDDRLKTVGDMDTFPPSNDGDARSDVEDDFTTPPTSAPHTPNRSRSQTVVKDVWFVKSGGLLDLSRSDMSSLNPNTCSTVASQNQVRQIQLHHNPIASIPIALGAFGSTLSFLSLAYAQITGDSYLTETLDLPALRELSLLSNQITSLNPVTKFLKAPSLEKLDVTLNRVTSLPTSLKQAFPQLSVLLMASNQLSELDPEWIRGLKIVDASSNNIGQLTPRLGLLGGVDGLQRLEVAGNRFRVPRWTILERGTEATLRWLRGRLPTEEMAAWRAANGEDSGEDID</sequence>
<dbReference type="EMBL" id="JELW01000001">
    <property type="protein sequence ID" value="EXV06022.1"/>
    <property type="molecule type" value="Genomic_DNA"/>
</dbReference>
<dbReference type="InterPro" id="IPR050216">
    <property type="entry name" value="LRR_domain-containing"/>
</dbReference>
<reference evidence="4 5" key="1">
    <citation type="submission" date="2014-02" db="EMBL/GenBank/DDBJ databases">
        <title>The genome sequence of the entomopathogenic fungus Metarhizium robertsii ARSEF 2575.</title>
        <authorList>
            <person name="Giuliano Garisto Donzelli B."/>
            <person name="Roe B.A."/>
            <person name="Macmil S.L."/>
            <person name="Krasnoff S.B."/>
            <person name="Gibson D.M."/>
        </authorList>
    </citation>
    <scope>NUCLEOTIDE SEQUENCE [LARGE SCALE GENOMIC DNA]</scope>
    <source>
        <strain evidence="4 5">ARSEF 2575</strain>
    </source>
</reference>
<protein>
    <submittedName>
        <fullName evidence="4">Leucine rich repeat domain protein</fullName>
    </submittedName>
</protein>
<gene>
    <name evidence="4" type="ORF">X797_000740</name>
</gene>
<keyword evidence="1" id="KW-0433">Leucine-rich repeat</keyword>
<feature type="compositionally biased region" description="Polar residues" evidence="3">
    <location>
        <begin position="84"/>
        <end position="107"/>
    </location>
</feature>
<feature type="region of interest" description="Disordered" evidence="3">
    <location>
        <begin position="867"/>
        <end position="902"/>
    </location>
</feature>
<feature type="compositionally biased region" description="Polar residues" evidence="3">
    <location>
        <begin position="152"/>
        <end position="162"/>
    </location>
</feature>
<evidence type="ECO:0000313" key="5">
    <source>
        <dbReference type="Proteomes" id="UP000030151"/>
    </source>
</evidence>
<feature type="region of interest" description="Disordered" evidence="3">
    <location>
        <begin position="211"/>
        <end position="274"/>
    </location>
</feature>
<dbReference type="InterPro" id="IPR032675">
    <property type="entry name" value="LRR_dom_sf"/>
</dbReference>
<evidence type="ECO:0000256" key="1">
    <source>
        <dbReference type="ARBA" id="ARBA00022614"/>
    </source>
</evidence>
<dbReference type="AlphaFoldDB" id="A0A0A1V722"/>
<evidence type="ECO:0000256" key="2">
    <source>
        <dbReference type="ARBA" id="ARBA00022737"/>
    </source>
</evidence>